<keyword evidence="1" id="KW-0472">Membrane</keyword>
<dbReference type="EMBL" id="LR586016">
    <property type="protein sequence ID" value="VIP05399.1"/>
    <property type="molecule type" value="Genomic_DNA"/>
</dbReference>
<dbReference type="InParanoid" id="A0A6C2YWW7"/>
<accession>A0A6C2YWW7</accession>
<dbReference type="EMBL" id="LR593887">
    <property type="protein sequence ID" value="VTS08154.1"/>
    <property type="molecule type" value="Genomic_DNA"/>
</dbReference>
<proteinExistence type="predicted"/>
<dbReference type="RefSeq" id="WP_162660475.1">
    <property type="nucleotide sequence ID" value="NZ_LR593887.1"/>
</dbReference>
<dbReference type="AlphaFoldDB" id="A0A6C2YWW7"/>
<feature type="transmembrane region" description="Helical" evidence="1">
    <location>
        <begin position="57"/>
        <end position="74"/>
    </location>
</feature>
<name>A0A6C2YWW7_9BACT</name>
<organism evidence="2">
    <name type="scientific">Tuwongella immobilis</name>
    <dbReference type="NCBI Taxonomy" id="692036"/>
    <lineage>
        <taxon>Bacteria</taxon>
        <taxon>Pseudomonadati</taxon>
        <taxon>Planctomycetota</taxon>
        <taxon>Planctomycetia</taxon>
        <taxon>Gemmatales</taxon>
        <taxon>Gemmataceae</taxon>
        <taxon>Tuwongella</taxon>
    </lineage>
</organism>
<evidence type="ECO:0000313" key="2">
    <source>
        <dbReference type="EMBL" id="VIP05399.1"/>
    </source>
</evidence>
<evidence type="ECO:0000256" key="1">
    <source>
        <dbReference type="SAM" id="Phobius"/>
    </source>
</evidence>
<dbReference type="KEGG" id="tim:GMBLW1_37940"/>
<keyword evidence="1" id="KW-0812">Transmembrane</keyword>
<gene>
    <name evidence="2" type="ORF">GMBLW1_37940</name>
</gene>
<keyword evidence="3" id="KW-1185">Reference proteome</keyword>
<keyword evidence="1" id="KW-1133">Transmembrane helix</keyword>
<reference evidence="2" key="1">
    <citation type="submission" date="2019-04" db="EMBL/GenBank/DDBJ databases">
        <authorList>
            <consortium name="Science for Life Laboratories"/>
        </authorList>
    </citation>
    <scope>NUCLEOTIDE SEQUENCE</scope>
    <source>
        <strain evidence="2">MBLW1</strain>
    </source>
</reference>
<sequence length="80" mass="8965">MQRASLTTMLVWCGCVLGICLLLPTVVQASPLLGSKVSQYWEGFKEYWWGFVRRQDGAVLLVLCVGAASIFLVTRGKWKK</sequence>
<dbReference type="PROSITE" id="PS51257">
    <property type="entry name" value="PROKAR_LIPOPROTEIN"/>
    <property type="match status" value="1"/>
</dbReference>
<protein>
    <submittedName>
        <fullName evidence="2">Uncharacterized protein</fullName>
    </submittedName>
</protein>
<dbReference type="Proteomes" id="UP000464378">
    <property type="component" value="Chromosome"/>
</dbReference>
<evidence type="ECO:0000313" key="3">
    <source>
        <dbReference type="Proteomes" id="UP000464378"/>
    </source>
</evidence>